<dbReference type="RefSeq" id="WP_155600254.1">
    <property type="nucleotide sequence ID" value="NZ_RCNR01000025.1"/>
</dbReference>
<comment type="caution">
    <text evidence="2">The sequence shown here is derived from an EMBL/GenBank/DDBJ whole genome shotgun (WGS) entry which is preliminary data.</text>
</comment>
<dbReference type="Proteomes" id="UP000540519">
    <property type="component" value="Unassembled WGS sequence"/>
</dbReference>
<keyword evidence="1" id="KW-1133">Transmembrane helix</keyword>
<protein>
    <submittedName>
        <fullName evidence="2">HEAT repeat domain-containing protein</fullName>
    </submittedName>
</protein>
<dbReference type="EMBL" id="RCNR01000025">
    <property type="protein sequence ID" value="MUH36805.1"/>
    <property type="molecule type" value="Genomic_DNA"/>
</dbReference>
<keyword evidence="3" id="KW-1185">Reference proteome</keyword>
<dbReference type="InterPro" id="IPR011989">
    <property type="entry name" value="ARM-like"/>
</dbReference>
<gene>
    <name evidence="2" type="ORF">D9O36_13200</name>
</gene>
<evidence type="ECO:0000313" key="2">
    <source>
        <dbReference type="EMBL" id="MUH36805.1"/>
    </source>
</evidence>
<name>A0A7X2ZUT6_9FLAO</name>
<feature type="transmembrane region" description="Helical" evidence="1">
    <location>
        <begin position="23"/>
        <end position="45"/>
    </location>
</feature>
<dbReference type="AlphaFoldDB" id="A0A7X2ZUT6"/>
<dbReference type="OrthoDB" id="1454284at2"/>
<evidence type="ECO:0000256" key="1">
    <source>
        <dbReference type="SAM" id="Phobius"/>
    </source>
</evidence>
<dbReference type="InterPro" id="IPR016024">
    <property type="entry name" value="ARM-type_fold"/>
</dbReference>
<evidence type="ECO:0000313" key="3">
    <source>
        <dbReference type="Proteomes" id="UP000540519"/>
    </source>
</evidence>
<proteinExistence type="predicted"/>
<dbReference type="SUPFAM" id="SSF48371">
    <property type="entry name" value="ARM repeat"/>
    <property type="match status" value="1"/>
</dbReference>
<keyword evidence="1" id="KW-0472">Membrane</keyword>
<accession>A0A7X2ZUT6</accession>
<organism evidence="2 3">
    <name type="scientific">Zobellia amurskyensis</name>
    <dbReference type="NCBI Taxonomy" id="248905"/>
    <lineage>
        <taxon>Bacteria</taxon>
        <taxon>Pseudomonadati</taxon>
        <taxon>Bacteroidota</taxon>
        <taxon>Flavobacteriia</taxon>
        <taxon>Flavobacteriales</taxon>
        <taxon>Flavobacteriaceae</taxon>
        <taxon>Zobellia</taxon>
    </lineage>
</organism>
<reference evidence="2 3" key="1">
    <citation type="journal article" date="2019" name="Mar. Drugs">
        <title>Comparative Genomics and CAZyme Genome Repertoires of Marine Zobellia amurskyensis KMM 3526(T) and Zobellia laminariae KMM 3676(T).</title>
        <authorList>
            <person name="Chernysheva N."/>
            <person name="Bystritskaya E."/>
            <person name="Stenkova A."/>
            <person name="Golovkin I."/>
            <person name="Nedashkovskaya O."/>
            <person name="Isaeva M."/>
        </authorList>
    </citation>
    <scope>NUCLEOTIDE SEQUENCE [LARGE SCALE GENOMIC DNA]</scope>
    <source>
        <strain evidence="2 3">KMM 3526</strain>
    </source>
</reference>
<dbReference type="Gene3D" id="1.25.10.10">
    <property type="entry name" value="Leucine-rich Repeat Variant"/>
    <property type="match status" value="1"/>
</dbReference>
<sequence length="967" mass="110632">MLETTSTYYKVAFITPPKINTDILWGLSIFFVGLAVVYFISVFFFRNRISATAARTKQRKKELSPMISEFLFYEKDADKEEKSNYISLKIEIRELLKDNFNRKVLVEVLLDLRKDVSGDTQERLFSLYQDLGLEKDAFQKLKSWRWEVISKGILELTQMEVETAYSFITKFINHKTATIRKQAEIATVTLKPEGINYFLDTTRYKISEWQQLKLLDVIRNQEDFNPPRFRMWLTSKNIHVVLFTLRLIKYYNQNDANASLIELVKHKNHQIKEEAIGCIKEFYVVEAIPTLKSIFKKCNTDSKIAVLGAIAELGSVDDIDFLRNTARKESNFSVSSKALAAMNTISPESVMPSEGIEYQKEYVADAEENIITDGIENNEVSTPQMKEEEVVESPPEIEEVLEDSITEEIPASVDYENKIANIAVEEVELEEFVLSTETSAEDKTSIEEENPETEHVQVESFEITEIIVTDPIFVSSVPLEKPKPQAEEFIEQPLRFDFLPIVIANNTATNQPISKYKPMAYSENNSPDINNIKVVYVEVSSSLQKDARMEKPFFDISKIDFLPIVVEEEKLENKMSELIDAKVTDDTLVISNDEDLHELIDEINELNFLPIVLDNEVVIEEDLSRETSEQMVFEEPNSLDGFTLSDFEVQFENTENLVPQENNELPVSAPHTVQPEPVVAESNEEDVMSWLMADNELREIELEYEIVSPKETSKPFLDLIPEPVYYDEHESYMMGLLDDLEEMGDHREVPLLKELLAEETAGFIKDRINSLIEQFSYFGNMISKIGNKLPEERSLEMPVFSVFADLFKNIGTESKLVLLDEIVAVGDEKEIDFLDGLLEDPDLKIRKKAQGALKLLVEKVSRKSEFEKDLLPKPVDELPIDLSILEPFPESKSKIKNSKISKAVTGVQDSEILEFDFELVDTEVLDKKSDKKILNIQVESIEVSSSEGSFLSNIIEFPKKLIGKLNG</sequence>
<keyword evidence="1" id="KW-0812">Transmembrane</keyword>